<dbReference type="InterPro" id="IPR050131">
    <property type="entry name" value="Peptidase_S8_subtilisin-like"/>
</dbReference>
<dbReference type="InterPro" id="IPR023828">
    <property type="entry name" value="Peptidase_S8_Ser-AS"/>
</dbReference>
<dbReference type="AlphaFoldDB" id="A0A1F7JID3"/>
<evidence type="ECO:0000313" key="8">
    <source>
        <dbReference type="EMBL" id="OGK55374.1"/>
    </source>
</evidence>
<dbReference type="PANTHER" id="PTHR43806">
    <property type="entry name" value="PEPTIDASE S8"/>
    <property type="match status" value="1"/>
</dbReference>
<protein>
    <recommendedName>
        <fullName evidence="7">Peptidase S8/S53 domain-containing protein</fullName>
    </recommendedName>
</protein>
<comment type="caution">
    <text evidence="8">The sequence shown here is derived from an EMBL/GenBank/DDBJ whole genome shotgun (WGS) entry which is preliminary data.</text>
</comment>
<comment type="similarity">
    <text evidence="1 5 6">Belongs to the peptidase S8 family.</text>
</comment>
<feature type="active site" description="Charge relay system" evidence="5">
    <location>
        <position position="345"/>
    </location>
</feature>
<dbReference type="PROSITE" id="PS51892">
    <property type="entry name" value="SUBTILASE"/>
    <property type="match status" value="1"/>
</dbReference>
<dbReference type="GO" id="GO:0004252">
    <property type="term" value="F:serine-type endopeptidase activity"/>
    <property type="evidence" value="ECO:0007669"/>
    <property type="project" value="UniProtKB-UniRule"/>
</dbReference>
<dbReference type="Gene3D" id="3.40.50.200">
    <property type="entry name" value="Peptidase S8/S53 domain"/>
    <property type="match status" value="1"/>
</dbReference>
<evidence type="ECO:0000256" key="4">
    <source>
        <dbReference type="ARBA" id="ARBA00022825"/>
    </source>
</evidence>
<evidence type="ECO:0000256" key="5">
    <source>
        <dbReference type="PROSITE-ProRule" id="PRU01240"/>
    </source>
</evidence>
<dbReference type="PROSITE" id="PS00138">
    <property type="entry name" value="SUBTILASE_SER"/>
    <property type="match status" value="1"/>
</dbReference>
<name>A0A1F7JID3_9BACT</name>
<dbReference type="EMBL" id="MGAV01000006">
    <property type="protein sequence ID" value="OGK55374.1"/>
    <property type="molecule type" value="Genomic_DNA"/>
</dbReference>
<evidence type="ECO:0000313" key="9">
    <source>
        <dbReference type="Proteomes" id="UP000177418"/>
    </source>
</evidence>
<dbReference type="InterPro" id="IPR000209">
    <property type="entry name" value="Peptidase_S8/S53_dom"/>
</dbReference>
<dbReference type="InterPro" id="IPR022398">
    <property type="entry name" value="Peptidase_S8_His-AS"/>
</dbReference>
<dbReference type="InterPro" id="IPR036852">
    <property type="entry name" value="Peptidase_S8/S53_dom_sf"/>
</dbReference>
<dbReference type="PRINTS" id="PR00723">
    <property type="entry name" value="SUBTILISIN"/>
</dbReference>
<feature type="domain" description="Peptidase S8/S53" evidence="7">
    <location>
        <begin position="145"/>
        <end position="383"/>
    </location>
</feature>
<accession>A0A1F7JID3</accession>
<dbReference type="Pfam" id="PF00082">
    <property type="entry name" value="Peptidase_S8"/>
    <property type="match status" value="1"/>
</dbReference>
<feature type="active site" description="Charge relay system" evidence="5">
    <location>
        <position position="151"/>
    </location>
</feature>
<dbReference type="PROSITE" id="PS00136">
    <property type="entry name" value="SUBTILASE_ASP"/>
    <property type="match status" value="1"/>
</dbReference>
<evidence type="ECO:0000256" key="6">
    <source>
        <dbReference type="RuleBase" id="RU003355"/>
    </source>
</evidence>
<evidence type="ECO:0000259" key="7">
    <source>
        <dbReference type="Pfam" id="PF00082"/>
    </source>
</evidence>
<feature type="active site" description="Charge relay system" evidence="5">
    <location>
        <position position="183"/>
    </location>
</feature>
<proteinExistence type="inferred from homology"/>
<dbReference type="SUPFAM" id="SSF52743">
    <property type="entry name" value="Subtilisin-like"/>
    <property type="match status" value="1"/>
</dbReference>
<sequence length="475" mass="51620">MRKNVIVVFFLLLYFVLFTQVQAVFDNNLKENLNSTDRIIIRTRQVESISKVQEMTKRLNLRFIRQLKIPKTYSVGLPTNKISQYVSLLKSDPMIEFIEPDYKVQALELTDDPGIINNAQWGMFKIIAAGNDTSAWTSTKGSPSTRIAIVDSGIDQNHSDLSQKIVVQRNCTDEISIDDIYGHGTHVAGIAAAETNNNLGVAGVGYNSSLINAKALDNHGSGYHSWIAECIRFAVDNNASVVNLSLGGSVGTQTLKDAIDYAWTKGAVVTCAAGNTGKSKAQYPALYDNCIAVAAIDKNDVKASFSTYGASWVDVAAPGTNIYSTMPNHTNNIGPINYGNLSGTSMSTPHVSGLAGLLRSMDNNFSNVQIRSLIEINADNISGTGNYWRYGRINAFRSVNDAIEITPTPSIPEVSPTIVLISPTVELTPVPTIIPPTIILSPTPSPTPLTTITPTPTPSNKPWWCVYVPQYSLCR</sequence>
<evidence type="ECO:0000256" key="3">
    <source>
        <dbReference type="ARBA" id="ARBA00022801"/>
    </source>
</evidence>
<evidence type="ECO:0000256" key="2">
    <source>
        <dbReference type="ARBA" id="ARBA00022670"/>
    </source>
</evidence>
<dbReference type="InterPro" id="IPR015500">
    <property type="entry name" value="Peptidase_S8_subtilisin-rel"/>
</dbReference>
<evidence type="ECO:0000256" key="1">
    <source>
        <dbReference type="ARBA" id="ARBA00011073"/>
    </source>
</evidence>
<dbReference type="Proteomes" id="UP000177418">
    <property type="component" value="Unassembled WGS sequence"/>
</dbReference>
<gene>
    <name evidence="8" type="ORF">A3H78_03670</name>
</gene>
<keyword evidence="3 5" id="KW-0378">Hydrolase</keyword>
<dbReference type="PROSITE" id="PS00137">
    <property type="entry name" value="SUBTILASE_HIS"/>
    <property type="match status" value="1"/>
</dbReference>
<dbReference type="GO" id="GO:0006508">
    <property type="term" value="P:proteolysis"/>
    <property type="evidence" value="ECO:0007669"/>
    <property type="project" value="UniProtKB-KW"/>
</dbReference>
<reference evidence="8 9" key="1">
    <citation type="journal article" date="2016" name="Nat. Commun.">
        <title>Thousands of microbial genomes shed light on interconnected biogeochemical processes in an aquifer system.</title>
        <authorList>
            <person name="Anantharaman K."/>
            <person name="Brown C.T."/>
            <person name="Hug L.A."/>
            <person name="Sharon I."/>
            <person name="Castelle C.J."/>
            <person name="Probst A.J."/>
            <person name="Thomas B.C."/>
            <person name="Singh A."/>
            <person name="Wilkins M.J."/>
            <person name="Karaoz U."/>
            <person name="Brodie E.L."/>
            <person name="Williams K.H."/>
            <person name="Hubbard S.S."/>
            <person name="Banfield J.F."/>
        </authorList>
    </citation>
    <scope>NUCLEOTIDE SEQUENCE [LARGE SCALE GENOMIC DNA]</scope>
</reference>
<keyword evidence="2 5" id="KW-0645">Protease</keyword>
<dbReference type="PANTHER" id="PTHR43806:SF11">
    <property type="entry name" value="CEREVISIN-RELATED"/>
    <property type="match status" value="1"/>
</dbReference>
<dbReference type="InterPro" id="IPR023827">
    <property type="entry name" value="Peptidase_S8_Asp-AS"/>
</dbReference>
<keyword evidence="4 5" id="KW-0720">Serine protease</keyword>
<organism evidence="8 9">
    <name type="scientific">Candidatus Roizmanbacteria bacterium RIFCSPLOWO2_02_FULL_36_11</name>
    <dbReference type="NCBI Taxonomy" id="1802071"/>
    <lineage>
        <taxon>Bacteria</taxon>
        <taxon>Candidatus Roizmaniibacteriota</taxon>
    </lineage>
</organism>